<dbReference type="PANTHER" id="PTHR43394">
    <property type="entry name" value="ATP-DEPENDENT PERMEASE MDL1, MITOCHONDRIAL"/>
    <property type="match status" value="1"/>
</dbReference>
<dbReference type="PROSITE" id="PS50929">
    <property type="entry name" value="ABC_TM1F"/>
    <property type="match status" value="1"/>
</dbReference>
<evidence type="ECO:0000256" key="5">
    <source>
        <dbReference type="ARBA" id="ARBA00022989"/>
    </source>
</evidence>
<dbReference type="GO" id="GO:0015421">
    <property type="term" value="F:ABC-type oligopeptide transporter activity"/>
    <property type="evidence" value="ECO:0007669"/>
    <property type="project" value="TreeGrafter"/>
</dbReference>
<evidence type="ECO:0000256" key="3">
    <source>
        <dbReference type="ARBA" id="ARBA00022741"/>
    </source>
</evidence>
<dbReference type="GO" id="GO:0016887">
    <property type="term" value="F:ATP hydrolysis activity"/>
    <property type="evidence" value="ECO:0007669"/>
    <property type="project" value="InterPro"/>
</dbReference>
<organism evidence="10 11">
    <name type="scientific">Lactobacillus hominis DSM 23910 = CRBIP 24.179</name>
    <dbReference type="NCBI Taxonomy" id="1423758"/>
    <lineage>
        <taxon>Bacteria</taxon>
        <taxon>Bacillati</taxon>
        <taxon>Bacillota</taxon>
        <taxon>Bacilli</taxon>
        <taxon>Lactobacillales</taxon>
        <taxon>Lactobacillaceae</taxon>
        <taxon>Lactobacillus</taxon>
    </lineage>
</organism>
<reference evidence="10 11" key="1">
    <citation type="submission" date="2012-06" db="EMBL/GenBank/DDBJ databases">
        <title>Draft Genome Sequence of Lactobacillus hominis Strain CRBIP 24.179T, isolated from human intestine.</title>
        <authorList>
            <person name="Cousin S."/>
            <person name="Ma L."/>
            <person name="Bizet C."/>
            <person name="Loux V."/>
            <person name="Bouchier C."/>
            <person name="Clermont D."/>
            <person name="Creno S."/>
        </authorList>
    </citation>
    <scope>NUCLEOTIDE SEQUENCE [LARGE SCALE GENOMIC DNA]</scope>
    <source>
        <strain evidence="11">CRBIP 24.179T</strain>
    </source>
</reference>
<dbReference type="Gene3D" id="1.20.1560.10">
    <property type="entry name" value="ABC transporter type 1, transmembrane domain"/>
    <property type="match status" value="1"/>
</dbReference>
<feature type="transmembrane region" description="Helical" evidence="7">
    <location>
        <begin position="143"/>
        <end position="161"/>
    </location>
</feature>
<keyword evidence="6 7" id="KW-0472">Membrane</keyword>
<proteinExistence type="predicted"/>
<feature type="transmembrane region" description="Helical" evidence="7">
    <location>
        <begin position="261"/>
        <end position="278"/>
    </location>
</feature>
<evidence type="ECO:0000256" key="2">
    <source>
        <dbReference type="ARBA" id="ARBA00022692"/>
    </source>
</evidence>
<dbReference type="SUPFAM" id="SSF90123">
    <property type="entry name" value="ABC transporter transmembrane region"/>
    <property type="match status" value="1"/>
</dbReference>
<dbReference type="InterPro" id="IPR003439">
    <property type="entry name" value="ABC_transporter-like_ATP-bd"/>
</dbReference>
<evidence type="ECO:0000313" key="10">
    <source>
        <dbReference type="EMBL" id="CCI81516.1"/>
    </source>
</evidence>
<dbReference type="PATRIC" id="fig|1423758.3.peg.125"/>
<dbReference type="InterPro" id="IPR003593">
    <property type="entry name" value="AAA+_ATPase"/>
</dbReference>
<dbReference type="InterPro" id="IPR027417">
    <property type="entry name" value="P-loop_NTPase"/>
</dbReference>
<dbReference type="PROSITE" id="PS50893">
    <property type="entry name" value="ABC_TRANSPORTER_2"/>
    <property type="match status" value="1"/>
</dbReference>
<dbReference type="eggNOG" id="COG1132">
    <property type="taxonomic scope" value="Bacteria"/>
</dbReference>
<sequence length="525" mass="60228">MGLKEYFQENKKHALLVLFLMTLTQVMTTIYTYLTSPELDAISKGKFVLFLELIGMQFVFGQICNVSFNLASVENTKQTQNLFHSVRQRILHHYYQQPDKVSEMENHLGNDLQIIQDSYYHIYFYFLCDAIYIVLTIGTLFTFHWVLVAFTLFVTFLAVLVPKLMEKYTNKATELVSSKNAQFLNTIEKWFDGLDELRRYKNKVVLKKVIGQDSQKLEDSEFKRSKTMSYVQLVSSIFDITGRIGVPLIAGILFINHQVSLGAILTAGYFANGIFWSVKNCISNYVQLKSTQTLRNIILELQKTSNEEKYDPIDEVASIEIRKLSIKYKHGQQIFYPDFSINLGEKVLLTGDSGTGKSTLIKTLLGQIKPISGEVIYRNFNGKVIHPDLRQIGYLAQDLIMFPGTIKENITMFDEKLNSSVQTLVDATQFSTDQDRFKKGLDTQIDPRKNLLSGGQKQKVVLMREMLFNKPVVYLDEATSAIDQGATTRILQEIVKTKQTVLMIAHNLNSNQKQLFDREIHLEEK</sequence>
<dbReference type="SUPFAM" id="SSF52540">
    <property type="entry name" value="P-loop containing nucleoside triphosphate hydrolases"/>
    <property type="match status" value="1"/>
</dbReference>
<feature type="domain" description="ABC transmembrane type-1" evidence="9">
    <location>
        <begin position="15"/>
        <end position="290"/>
    </location>
</feature>
<keyword evidence="5 7" id="KW-1133">Transmembrane helix</keyword>
<dbReference type="STRING" id="1423758.FC41_GL000122"/>
<evidence type="ECO:0000259" key="9">
    <source>
        <dbReference type="PROSITE" id="PS50929"/>
    </source>
</evidence>
<feature type="transmembrane region" description="Helical" evidence="7">
    <location>
        <begin position="233"/>
        <end position="255"/>
    </location>
</feature>
<keyword evidence="2 7" id="KW-0812">Transmembrane</keyword>
<evidence type="ECO:0000313" key="11">
    <source>
        <dbReference type="Proteomes" id="UP000009320"/>
    </source>
</evidence>
<dbReference type="Proteomes" id="UP000009320">
    <property type="component" value="Unassembled WGS sequence"/>
</dbReference>
<dbReference type="InterPro" id="IPR025662">
    <property type="entry name" value="Sigma_54_int_dom_ATP-bd_1"/>
</dbReference>
<dbReference type="GO" id="GO:0005886">
    <property type="term" value="C:plasma membrane"/>
    <property type="evidence" value="ECO:0007669"/>
    <property type="project" value="UniProtKB-SubCell"/>
</dbReference>
<dbReference type="PANTHER" id="PTHR43394:SF1">
    <property type="entry name" value="ATP-BINDING CASSETTE SUB-FAMILY B MEMBER 10, MITOCHONDRIAL"/>
    <property type="match status" value="1"/>
</dbReference>
<comment type="caution">
    <text evidence="10">The sequence shown here is derived from an EMBL/GenBank/DDBJ whole genome shotgun (WGS) entry which is preliminary data.</text>
</comment>
<dbReference type="SMART" id="SM00382">
    <property type="entry name" value="AAA"/>
    <property type="match status" value="1"/>
</dbReference>
<feature type="transmembrane region" description="Helical" evidence="7">
    <location>
        <begin position="119"/>
        <end position="137"/>
    </location>
</feature>
<protein>
    <submittedName>
        <fullName evidence="10">ABC superfamily ATP binding cassette transporter ATP binding and permease protein</fullName>
    </submittedName>
</protein>
<evidence type="ECO:0000256" key="1">
    <source>
        <dbReference type="ARBA" id="ARBA00004651"/>
    </source>
</evidence>
<evidence type="ECO:0000256" key="6">
    <source>
        <dbReference type="ARBA" id="ARBA00023136"/>
    </source>
</evidence>
<dbReference type="Pfam" id="PF00664">
    <property type="entry name" value="ABC_membrane"/>
    <property type="match status" value="1"/>
</dbReference>
<name>I7JUM6_9LACO</name>
<feature type="domain" description="ABC transporter" evidence="8">
    <location>
        <begin position="319"/>
        <end position="524"/>
    </location>
</feature>
<comment type="subcellular location">
    <subcellularLocation>
        <location evidence="1">Cell membrane</location>
        <topology evidence="1">Multi-pass membrane protein</topology>
    </subcellularLocation>
</comment>
<dbReference type="InterPro" id="IPR036640">
    <property type="entry name" value="ABC1_TM_sf"/>
</dbReference>
<dbReference type="InterPro" id="IPR011527">
    <property type="entry name" value="ABC1_TM_dom"/>
</dbReference>
<dbReference type="EMBL" id="CAKE01000004">
    <property type="protein sequence ID" value="CCI81516.1"/>
    <property type="molecule type" value="Genomic_DNA"/>
</dbReference>
<evidence type="ECO:0000256" key="7">
    <source>
        <dbReference type="SAM" id="Phobius"/>
    </source>
</evidence>
<keyword evidence="11" id="KW-1185">Reference proteome</keyword>
<keyword evidence="3" id="KW-0547">Nucleotide-binding</keyword>
<dbReference type="AlphaFoldDB" id="I7JUM6"/>
<dbReference type="OrthoDB" id="2326711at2"/>
<evidence type="ECO:0000259" key="8">
    <source>
        <dbReference type="PROSITE" id="PS50893"/>
    </source>
</evidence>
<dbReference type="RefSeq" id="WP_008470307.1">
    <property type="nucleotide sequence ID" value="NZ_AYZP01000001.1"/>
</dbReference>
<accession>I7JUM6</accession>
<gene>
    <name evidence="10" type="ORF">BN55_08890</name>
</gene>
<evidence type="ECO:0000256" key="4">
    <source>
        <dbReference type="ARBA" id="ARBA00022840"/>
    </source>
</evidence>
<dbReference type="Pfam" id="PF00005">
    <property type="entry name" value="ABC_tran"/>
    <property type="match status" value="1"/>
</dbReference>
<feature type="transmembrane region" description="Helical" evidence="7">
    <location>
        <begin position="47"/>
        <end position="68"/>
    </location>
</feature>
<feature type="transmembrane region" description="Helical" evidence="7">
    <location>
        <begin position="14"/>
        <end position="35"/>
    </location>
</feature>
<dbReference type="Gene3D" id="3.40.50.300">
    <property type="entry name" value="P-loop containing nucleotide triphosphate hydrolases"/>
    <property type="match status" value="1"/>
</dbReference>
<dbReference type="PROSITE" id="PS00675">
    <property type="entry name" value="SIGMA54_INTERACT_1"/>
    <property type="match status" value="1"/>
</dbReference>
<dbReference type="GeneID" id="82846778"/>
<dbReference type="GO" id="GO:0005524">
    <property type="term" value="F:ATP binding"/>
    <property type="evidence" value="ECO:0007669"/>
    <property type="project" value="UniProtKB-KW"/>
</dbReference>
<dbReference type="InterPro" id="IPR039421">
    <property type="entry name" value="Type_1_exporter"/>
</dbReference>
<keyword evidence="4" id="KW-0067">ATP-binding</keyword>